<name>A0A1I0NQA9_9RHOB</name>
<dbReference type="Pfam" id="PF06224">
    <property type="entry name" value="AlkZ-like"/>
    <property type="match status" value="1"/>
</dbReference>
<dbReference type="RefSeq" id="WP_091428831.1">
    <property type="nucleotide sequence ID" value="NZ_FOJB01000001.1"/>
</dbReference>
<dbReference type="PANTHER" id="PTHR30528">
    <property type="entry name" value="CYTOPLASMIC PROTEIN"/>
    <property type="match status" value="1"/>
</dbReference>
<sequence length="385" mass="44544">MGAHLKLSNKQARHLWLWTNALSDTPTGPLDLDAIIRRLGFVQIDTIRNVTRAHNHILWSRNQNVREGMIWDRLAQRDVFEHFTHDASLIDMRVLPFWRRQFDRLGARVARHDWYQSGLGQAQIAEIRQRITDEGALSTHAFDTKAETREMWARPPHKKALDQMWYAGELATCHRENFVKFYDLGERVFPTHDPAEDAHAVDWLCSAAMDRLSFGTSGEVGRFWEAMSAREAKNWCDAAELVPVEIETADKGSVTSLAHPDIETRLATLPAPTTRLRILNPFDPAIRDRARLERLFGFDYRNEMFVPKPKRRWGYYVYPVLEGDRFVGRIELKADRKAKTLSVIGFWPEPGVRWVAARHAKLDAELSRFARFAGLDQVHWLTPRG</sequence>
<dbReference type="OrthoDB" id="9787207at2"/>
<reference evidence="1 2" key="1">
    <citation type="submission" date="2016-10" db="EMBL/GenBank/DDBJ databases">
        <authorList>
            <person name="de Groot N.N."/>
        </authorList>
    </citation>
    <scope>NUCLEOTIDE SEQUENCE [LARGE SCALE GENOMIC DNA]</scope>
    <source>
        <strain evidence="1 2">DSM 29439</strain>
    </source>
</reference>
<dbReference type="Proteomes" id="UP000199650">
    <property type="component" value="Unassembled WGS sequence"/>
</dbReference>
<dbReference type="EMBL" id="FOJB01000001">
    <property type="protein sequence ID" value="SEW03587.1"/>
    <property type="molecule type" value="Genomic_DNA"/>
</dbReference>
<protein>
    <recommendedName>
        <fullName evidence="3">Winged helix DNA-binding domain-containing protein</fullName>
    </recommendedName>
</protein>
<proteinExistence type="predicted"/>
<dbReference type="PANTHER" id="PTHR30528:SF0">
    <property type="entry name" value="CYTOPLASMIC PROTEIN"/>
    <property type="match status" value="1"/>
</dbReference>
<gene>
    <name evidence="1" type="ORF">SAMN05444851_1005</name>
</gene>
<evidence type="ECO:0000313" key="1">
    <source>
        <dbReference type="EMBL" id="SEW03587.1"/>
    </source>
</evidence>
<evidence type="ECO:0000313" key="2">
    <source>
        <dbReference type="Proteomes" id="UP000199650"/>
    </source>
</evidence>
<keyword evidence="2" id="KW-1185">Reference proteome</keyword>
<dbReference type="AlphaFoldDB" id="A0A1I0NQA9"/>
<dbReference type="STRING" id="1173584.SAMN05444851_1005"/>
<organism evidence="1 2">
    <name type="scientific">Aliiroseovarius sediminilitoris</name>
    <dbReference type="NCBI Taxonomy" id="1173584"/>
    <lineage>
        <taxon>Bacteria</taxon>
        <taxon>Pseudomonadati</taxon>
        <taxon>Pseudomonadota</taxon>
        <taxon>Alphaproteobacteria</taxon>
        <taxon>Rhodobacterales</taxon>
        <taxon>Paracoccaceae</taxon>
        <taxon>Aliiroseovarius</taxon>
    </lineage>
</organism>
<dbReference type="InterPro" id="IPR009351">
    <property type="entry name" value="AlkZ-like"/>
</dbReference>
<accession>A0A1I0NQA9</accession>
<evidence type="ECO:0008006" key="3">
    <source>
        <dbReference type="Google" id="ProtNLM"/>
    </source>
</evidence>